<sequence>MTPVPQPARKQGHGRVPAEAPRALTVIPAVERSTAGVVSAQAAPAILVLPGGGYAKQADHEAEPVAEWLASLGIHAFVLRYRVAPDHHPAPLEDAKRAMLWIRSGGHGLNVDASRVGVLGFSAGGHLAATLAVQVPSGDFELDTNAAAPDLSILCYPVISFVDSVHQGSVDNLAGPGAPAEVLRELSPELHVTPATPPAFLWHTADDHSVPVAHSLAYAGALSRAGVPVELHVFPHGIHGIGLAPGTPGADQWPSLCASWLGRRGWTQL</sequence>
<evidence type="ECO:0000256" key="2">
    <source>
        <dbReference type="SAM" id="MobiDB-lite"/>
    </source>
</evidence>
<reference evidence="4 5" key="1">
    <citation type="journal article" date="2024" name="Appl. Microbiol. Biotechnol.">
        <title>Biosynthetic gene clusters with biotechnological applications in novel Antarctic isolates from Actinomycetota.</title>
        <authorList>
            <person name="Bruna P."/>
            <person name="Nunez-Montero K."/>
            <person name="Contreras M.J."/>
            <person name="Leal K."/>
            <person name="Garcia M."/>
            <person name="Abanto M."/>
            <person name="Barrientos L."/>
        </authorList>
    </citation>
    <scope>NUCLEOTIDE SEQUENCE [LARGE SCALE GENOMIC DNA]</scope>
    <source>
        <strain evidence="4 5">Se16.17</strain>
    </source>
</reference>
<proteinExistence type="predicted"/>
<evidence type="ECO:0000259" key="3">
    <source>
        <dbReference type="Pfam" id="PF20434"/>
    </source>
</evidence>
<dbReference type="Pfam" id="PF20434">
    <property type="entry name" value="BD-FAE"/>
    <property type="match status" value="1"/>
</dbReference>
<dbReference type="SUPFAM" id="SSF53474">
    <property type="entry name" value="alpha/beta-Hydrolases"/>
    <property type="match status" value="1"/>
</dbReference>
<comment type="caution">
    <text evidence="4">The sequence shown here is derived from an EMBL/GenBank/DDBJ whole genome shotgun (WGS) entry which is preliminary data.</text>
</comment>
<name>A0ABV0GSA0_PAENI</name>
<evidence type="ECO:0000313" key="4">
    <source>
        <dbReference type="EMBL" id="MEO3941460.1"/>
    </source>
</evidence>
<evidence type="ECO:0000256" key="1">
    <source>
        <dbReference type="ARBA" id="ARBA00022801"/>
    </source>
</evidence>
<gene>
    <name evidence="4" type="ORF">V3C41_10325</name>
</gene>
<keyword evidence="1 4" id="KW-0378">Hydrolase</keyword>
<dbReference type="Gene3D" id="3.40.50.1820">
    <property type="entry name" value="alpha/beta hydrolase"/>
    <property type="match status" value="1"/>
</dbReference>
<protein>
    <submittedName>
        <fullName evidence="4">Alpha/beta hydrolase</fullName>
    </submittedName>
</protein>
<dbReference type="PANTHER" id="PTHR48081">
    <property type="entry name" value="AB HYDROLASE SUPERFAMILY PROTEIN C4A8.06C"/>
    <property type="match status" value="1"/>
</dbReference>
<accession>A0ABV0GSA0</accession>
<feature type="domain" description="BD-FAE-like" evidence="3">
    <location>
        <begin position="41"/>
        <end position="218"/>
    </location>
</feature>
<organism evidence="4 5">
    <name type="scientific">Paenarthrobacter nicotinovorans</name>
    <name type="common">Arthrobacter nicotinovorans</name>
    <dbReference type="NCBI Taxonomy" id="29320"/>
    <lineage>
        <taxon>Bacteria</taxon>
        <taxon>Bacillati</taxon>
        <taxon>Actinomycetota</taxon>
        <taxon>Actinomycetes</taxon>
        <taxon>Micrococcales</taxon>
        <taxon>Micrococcaceae</taxon>
        <taxon>Paenarthrobacter</taxon>
    </lineage>
</organism>
<dbReference type="Proteomes" id="UP001448614">
    <property type="component" value="Unassembled WGS sequence"/>
</dbReference>
<feature type="region of interest" description="Disordered" evidence="2">
    <location>
        <begin position="1"/>
        <end position="20"/>
    </location>
</feature>
<dbReference type="InterPro" id="IPR050300">
    <property type="entry name" value="GDXG_lipolytic_enzyme"/>
</dbReference>
<keyword evidence="5" id="KW-1185">Reference proteome</keyword>
<dbReference type="InterPro" id="IPR049492">
    <property type="entry name" value="BD-FAE-like_dom"/>
</dbReference>
<dbReference type="GO" id="GO:0016787">
    <property type="term" value="F:hydrolase activity"/>
    <property type="evidence" value="ECO:0007669"/>
    <property type="project" value="UniProtKB-KW"/>
</dbReference>
<dbReference type="EMBL" id="JBBMFV010000004">
    <property type="protein sequence ID" value="MEO3941460.1"/>
    <property type="molecule type" value="Genomic_DNA"/>
</dbReference>
<dbReference type="RefSeq" id="WP_347782499.1">
    <property type="nucleotide sequence ID" value="NZ_JBBMFV010000004.1"/>
</dbReference>
<dbReference type="PANTHER" id="PTHR48081:SF6">
    <property type="entry name" value="PEPTIDASE S9 PROLYL OLIGOPEPTIDASE CATALYTIC DOMAIN-CONTAINING PROTEIN"/>
    <property type="match status" value="1"/>
</dbReference>
<dbReference type="InterPro" id="IPR029058">
    <property type="entry name" value="AB_hydrolase_fold"/>
</dbReference>
<evidence type="ECO:0000313" key="5">
    <source>
        <dbReference type="Proteomes" id="UP001448614"/>
    </source>
</evidence>